<name>A0ABD4QQD9_VIBAN</name>
<keyword evidence="1" id="KW-1133">Transmembrane helix</keyword>
<keyword evidence="1" id="KW-0472">Membrane</keyword>
<feature type="transmembrane region" description="Helical" evidence="1">
    <location>
        <begin position="112"/>
        <end position="130"/>
    </location>
</feature>
<comment type="caution">
    <text evidence="2">The sequence shown here is derived from an EMBL/GenBank/DDBJ whole genome shotgun (WGS) entry which is preliminary data.</text>
</comment>
<dbReference type="AlphaFoldDB" id="A0ABD4QQD9"/>
<reference evidence="2 3" key="1">
    <citation type="journal article" date="2017" name="J. Fish Dis.">
        <title>Comparative assessment of Vibrio virulence in marine fish larvae.</title>
        <authorList>
            <person name="Ronneseth A."/>
            <person name="Castillo D."/>
            <person name="D'Alvise P."/>
            <person name="Tonnesen O."/>
            <person name="Haugland G."/>
            <person name="Grotkjaer T."/>
            <person name="Engell-Sorensen K."/>
            <person name="Norremark L."/>
            <person name="Bergh O."/>
            <person name="Wergeland H.I."/>
            <person name="Gram L."/>
        </authorList>
    </citation>
    <scope>NUCLEOTIDE SEQUENCE [LARGE SCALE GENOMIC DNA]</scope>
    <source>
        <strain evidence="2 3">90-11-286</strain>
    </source>
</reference>
<feature type="transmembrane region" description="Helical" evidence="1">
    <location>
        <begin position="82"/>
        <end position="100"/>
    </location>
</feature>
<sequence length="147" mass="17493">MGDILPFSITNEMAVLISLFGPPIGKWIYSKARQHTSKAKELALFRGLRYWKRERRLKHIKKLRRTRSIEPLVNDQIAQANTYFLIFWIMVLFYTYLLIGSPVKEVFNINKWTSLLLASPIYYFEIKWLVASGKKQELLRVMRRKRA</sequence>
<evidence type="ECO:0000256" key="1">
    <source>
        <dbReference type="SAM" id="Phobius"/>
    </source>
</evidence>
<organism evidence="2 3">
    <name type="scientific">Vibrio anguillarum</name>
    <name type="common">Listonella anguillarum</name>
    <dbReference type="NCBI Taxonomy" id="55601"/>
    <lineage>
        <taxon>Bacteria</taxon>
        <taxon>Pseudomonadati</taxon>
        <taxon>Pseudomonadota</taxon>
        <taxon>Gammaproteobacteria</taxon>
        <taxon>Vibrionales</taxon>
        <taxon>Vibrionaceae</taxon>
        <taxon>Vibrio</taxon>
    </lineage>
</organism>
<dbReference type="EMBL" id="JAHGUI010000008">
    <property type="protein sequence ID" value="MBT2917455.1"/>
    <property type="molecule type" value="Genomic_DNA"/>
</dbReference>
<accession>A0ABD4QQD9</accession>
<gene>
    <name evidence="2" type="ORF">PL14_02010</name>
</gene>
<proteinExistence type="predicted"/>
<evidence type="ECO:0000313" key="3">
    <source>
        <dbReference type="Proteomes" id="UP000078309"/>
    </source>
</evidence>
<evidence type="ECO:0000313" key="2">
    <source>
        <dbReference type="EMBL" id="MBT2917455.1"/>
    </source>
</evidence>
<dbReference type="RefSeq" id="WP_064626925.1">
    <property type="nucleotide sequence ID" value="NZ_CP022100.1"/>
</dbReference>
<keyword evidence="1" id="KW-0812">Transmembrane</keyword>
<dbReference type="Proteomes" id="UP000078309">
    <property type="component" value="Unassembled WGS sequence"/>
</dbReference>
<protein>
    <recommendedName>
        <fullName evidence="4">Glycosyl-4,4'-diaponeurosporenoate acyltransferase</fullName>
    </recommendedName>
</protein>
<evidence type="ECO:0008006" key="4">
    <source>
        <dbReference type="Google" id="ProtNLM"/>
    </source>
</evidence>